<reference evidence="5" key="1">
    <citation type="journal article" date="2014" name="Genome Announc.">
        <title>Draft Genome Sequences of Three Alkaliphilic Bacillus Strains, Bacillus wakoensis JCM 9140T, Bacillus akibai JCM 9157T, and Bacillus hemicellulosilyticus JCM 9152T.</title>
        <authorList>
            <person name="Yuki M."/>
            <person name="Oshima K."/>
            <person name="Suda W."/>
            <person name="Oshida Y."/>
            <person name="Kitamura K."/>
            <person name="Iida T."/>
            <person name="Hattori M."/>
            <person name="Ohkuma M."/>
        </authorList>
    </citation>
    <scope>NUCLEOTIDE SEQUENCE [LARGE SCALE GENOMIC DNA]</scope>
    <source>
        <strain evidence="5">JCM 9152</strain>
    </source>
</reference>
<evidence type="ECO:0000259" key="3">
    <source>
        <dbReference type="Pfam" id="PF07261"/>
    </source>
</evidence>
<evidence type="ECO:0000256" key="2">
    <source>
        <dbReference type="SAM" id="MobiDB-lite"/>
    </source>
</evidence>
<organism evidence="5 6">
    <name type="scientific">Halalkalibacter hemicellulosilyticusJCM 9152</name>
    <dbReference type="NCBI Taxonomy" id="1236971"/>
    <lineage>
        <taxon>Bacteria</taxon>
        <taxon>Bacillati</taxon>
        <taxon>Bacillota</taxon>
        <taxon>Bacilli</taxon>
        <taxon>Bacillales</taxon>
        <taxon>Bacillaceae</taxon>
        <taxon>Halalkalibacter</taxon>
    </lineage>
</organism>
<gene>
    <name evidence="5" type="ORF">JCM9152_1530</name>
</gene>
<dbReference type="EMBL" id="BAUU01000009">
    <property type="protein sequence ID" value="GAE30133.1"/>
    <property type="molecule type" value="Genomic_DNA"/>
</dbReference>
<feature type="domain" description="DnaB/C C-terminal" evidence="3">
    <location>
        <begin position="364"/>
        <end position="420"/>
    </location>
</feature>
<evidence type="ECO:0000259" key="4">
    <source>
        <dbReference type="Pfam" id="PF25888"/>
    </source>
</evidence>
<evidence type="ECO:0000256" key="1">
    <source>
        <dbReference type="ARBA" id="ARBA00093462"/>
    </source>
</evidence>
<feature type="domain" description="Replicative helicase loading/DNA remodeling protein DnaB N-terminal winged helix" evidence="4">
    <location>
        <begin position="35"/>
        <end position="297"/>
    </location>
</feature>
<dbReference type="GO" id="GO:0004386">
    <property type="term" value="F:helicase activity"/>
    <property type="evidence" value="ECO:0007669"/>
    <property type="project" value="UniProtKB-KW"/>
</dbReference>
<dbReference type="Pfam" id="PF25888">
    <property type="entry name" value="WHD_DnaB"/>
    <property type="match status" value="1"/>
</dbReference>
<comment type="similarity">
    <text evidence="1">Belongs to the DnaB/DnaD family.</text>
</comment>
<feature type="region of interest" description="Disordered" evidence="2">
    <location>
        <begin position="427"/>
        <end position="503"/>
    </location>
</feature>
<keyword evidence="6" id="KW-1185">Reference proteome</keyword>
<comment type="caution">
    <text evidence="5">The sequence shown here is derived from an EMBL/GenBank/DDBJ whole genome shotgun (WGS) entry which is preliminary data.</text>
</comment>
<evidence type="ECO:0000313" key="6">
    <source>
        <dbReference type="Proteomes" id="UP000018895"/>
    </source>
</evidence>
<dbReference type="InterPro" id="IPR006343">
    <property type="entry name" value="DnaB/C_C"/>
</dbReference>
<accession>W4QEN6</accession>
<protein>
    <submittedName>
        <fullName evidence="5">Helicase loader DnaB</fullName>
    </submittedName>
</protein>
<dbReference type="InterPro" id="IPR058660">
    <property type="entry name" value="WHD_DnaB"/>
</dbReference>
<dbReference type="AlphaFoldDB" id="W4QEN6"/>
<evidence type="ECO:0000313" key="5">
    <source>
        <dbReference type="EMBL" id="GAE30133.1"/>
    </source>
</evidence>
<keyword evidence="5" id="KW-0378">Hydrolase</keyword>
<proteinExistence type="inferred from homology"/>
<keyword evidence="5" id="KW-0547">Nucleotide-binding</keyword>
<dbReference type="Proteomes" id="UP000018895">
    <property type="component" value="Unassembled WGS sequence"/>
</dbReference>
<feature type="compositionally biased region" description="Polar residues" evidence="2">
    <location>
        <begin position="433"/>
        <end position="449"/>
    </location>
</feature>
<dbReference type="STRING" id="1236971.JCM9152_1530"/>
<name>W4QEN6_9BACI</name>
<dbReference type="Pfam" id="PF07261">
    <property type="entry name" value="DnaB_2"/>
    <property type="match status" value="1"/>
</dbReference>
<keyword evidence="5" id="KW-0347">Helicase</keyword>
<keyword evidence="5" id="KW-0067">ATP-binding</keyword>
<sequence>MLQALFTLSRDKIELTEDGRKGGLRMTWHWKKLVPVDRYSVRIEQYITEEDKQTITLLYQPLIGAIANSLYVTLLSHLEKEQYWSKEYTHRQLMIVLGTSLEIIYEERKKLEAVGLLKTHKATDDNGGTYIYDIQPPMTPKLFFENDVLSVYLFNRLGKTHYRQLRDRFVIETLNSQQFQDVTYAFDEVFTSIHHSEMVSSLKSEDSNELKKKEGQEVITKKDHNDFKMNGEDFDFELLEKSLTSTINADQILTVDVRQAIVRLAFVYRIEPLEMSSILLQALLHDDYVDIEELRKKAQEWYKVEHGTEPPGLALRTQPMNKRTMNKRQALTEEERTIQFYENTSPLSLLEIRSGGAKVPLADVKIIESLMLDHKLNPGVVNVLLDFILWSQDMKLSKALVDKIGGHWSRKKVQTVKEAMMIALKEQEKTKKQSNSHSTTTKRANGQRKTNSRRDQLPKWLLEEQENQKNDANEQSLKPRAEREQKQEKSFAELLAERNKRKE</sequence>
<feature type="compositionally biased region" description="Basic and acidic residues" evidence="2">
    <location>
        <begin position="466"/>
        <end position="503"/>
    </location>
</feature>